<organism evidence="6 7">
    <name type="scientific">Amycolatopsis lexingtonensis</name>
    <dbReference type="NCBI Taxonomy" id="218822"/>
    <lineage>
        <taxon>Bacteria</taxon>
        <taxon>Bacillati</taxon>
        <taxon>Actinomycetota</taxon>
        <taxon>Actinomycetes</taxon>
        <taxon>Pseudonocardiales</taxon>
        <taxon>Pseudonocardiaceae</taxon>
        <taxon>Amycolatopsis</taxon>
    </lineage>
</organism>
<feature type="domain" description="HTH tetR-type" evidence="5">
    <location>
        <begin position="37"/>
        <end position="96"/>
    </location>
</feature>
<dbReference type="PANTHER" id="PTHR30055:SF234">
    <property type="entry name" value="HTH-TYPE TRANSCRIPTIONAL REGULATOR BETI"/>
    <property type="match status" value="1"/>
</dbReference>
<comment type="caution">
    <text evidence="6">The sequence shown here is derived from an EMBL/GenBank/DDBJ whole genome shotgun (WGS) entry which is preliminary data.</text>
</comment>
<dbReference type="InterPro" id="IPR009057">
    <property type="entry name" value="Homeodomain-like_sf"/>
</dbReference>
<dbReference type="InterPro" id="IPR050109">
    <property type="entry name" value="HTH-type_TetR-like_transc_reg"/>
</dbReference>
<gene>
    <name evidence="6" type="ORF">H4696_002392</name>
</gene>
<keyword evidence="1" id="KW-0805">Transcription regulation</keyword>
<sequence>MSPGQAAFLDAAGALEAGETGGGVARRGGVDLAGRRRRNFDALVAAAREAFADNGSRASMKDVARRSGVSIATLYRNFPTREDLVAEVHRDEVEQLCPAASGLDGLEPWDALVTCRKALRDAGAPLLEAQRLRGAAVSRT</sequence>
<dbReference type="InterPro" id="IPR001647">
    <property type="entry name" value="HTH_TetR"/>
</dbReference>
<proteinExistence type="predicted"/>
<evidence type="ECO:0000256" key="2">
    <source>
        <dbReference type="ARBA" id="ARBA00023125"/>
    </source>
</evidence>
<dbReference type="PANTHER" id="PTHR30055">
    <property type="entry name" value="HTH-TYPE TRANSCRIPTIONAL REGULATOR RUTR"/>
    <property type="match status" value="1"/>
</dbReference>
<dbReference type="PROSITE" id="PS50977">
    <property type="entry name" value="HTH_TETR_2"/>
    <property type="match status" value="1"/>
</dbReference>
<dbReference type="Pfam" id="PF00440">
    <property type="entry name" value="TetR_N"/>
    <property type="match status" value="1"/>
</dbReference>
<protein>
    <submittedName>
        <fullName evidence="6">AcrR family transcriptional regulator</fullName>
    </submittedName>
</protein>
<keyword evidence="3" id="KW-0804">Transcription</keyword>
<evidence type="ECO:0000313" key="7">
    <source>
        <dbReference type="Proteomes" id="UP000631670"/>
    </source>
</evidence>
<dbReference type="Gene3D" id="1.10.357.10">
    <property type="entry name" value="Tetracycline Repressor, domain 2"/>
    <property type="match status" value="1"/>
</dbReference>
<evidence type="ECO:0000259" key="5">
    <source>
        <dbReference type="PROSITE" id="PS50977"/>
    </source>
</evidence>
<dbReference type="EMBL" id="JADBEG010000001">
    <property type="protein sequence ID" value="MBE1495292.1"/>
    <property type="molecule type" value="Genomic_DNA"/>
</dbReference>
<evidence type="ECO:0000256" key="3">
    <source>
        <dbReference type="ARBA" id="ARBA00023163"/>
    </source>
</evidence>
<dbReference type="SUPFAM" id="SSF46689">
    <property type="entry name" value="Homeodomain-like"/>
    <property type="match status" value="1"/>
</dbReference>
<dbReference type="Proteomes" id="UP000631670">
    <property type="component" value="Unassembled WGS sequence"/>
</dbReference>
<accession>A0ABR9HX53</accession>
<dbReference type="RefSeq" id="WP_249026983.1">
    <property type="nucleotide sequence ID" value="NZ_JADBEG010000001.1"/>
</dbReference>
<evidence type="ECO:0000256" key="4">
    <source>
        <dbReference type="PROSITE-ProRule" id="PRU00335"/>
    </source>
</evidence>
<name>A0ABR9HX53_9PSEU</name>
<evidence type="ECO:0000313" key="6">
    <source>
        <dbReference type="EMBL" id="MBE1495292.1"/>
    </source>
</evidence>
<reference evidence="6 7" key="1">
    <citation type="submission" date="2020-10" db="EMBL/GenBank/DDBJ databases">
        <title>Sequencing the genomes of 1000 actinobacteria strains.</title>
        <authorList>
            <person name="Klenk H.-P."/>
        </authorList>
    </citation>
    <scope>NUCLEOTIDE SEQUENCE [LARGE SCALE GENOMIC DNA]</scope>
    <source>
        <strain evidence="6 7">DSM 44653</strain>
    </source>
</reference>
<keyword evidence="7" id="KW-1185">Reference proteome</keyword>
<dbReference type="PRINTS" id="PR00455">
    <property type="entry name" value="HTHTETR"/>
</dbReference>
<feature type="DNA-binding region" description="H-T-H motif" evidence="4">
    <location>
        <begin position="59"/>
        <end position="78"/>
    </location>
</feature>
<keyword evidence="2 4" id="KW-0238">DNA-binding</keyword>
<evidence type="ECO:0000256" key="1">
    <source>
        <dbReference type="ARBA" id="ARBA00023015"/>
    </source>
</evidence>